<dbReference type="KEGG" id="more:E1B28_006708"/>
<reference evidence="1" key="1">
    <citation type="journal article" date="2021" name="Genome Biol. Evol.">
        <title>The assembled and annotated genome of the fairy-ring fungus Marasmius oreades.</title>
        <authorList>
            <person name="Hiltunen M."/>
            <person name="Ament-Velasquez S.L."/>
            <person name="Johannesson H."/>
        </authorList>
    </citation>
    <scope>NUCLEOTIDE SEQUENCE</scope>
    <source>
        <strain evidence="1">03SP1</strain>
    </source>
</reference>
<evidence type="ECO:0008006" key="3">
    <source>
        <dbReference type="Google" id="ProtNLM"/>
    </source>
</evidence>
<gene>
    <name evidence="1" type="ORF">E1B28_006708</name>
</gene>
<evidence type="ECO:0000313" key="2">
    <source>
        <dbReference type="Proteomes" id="UP001049176"/>
    </source>
</evidence>
<dbReference type="GeneID" id="66075784"/>
<keyword evidence="2" id="KW-1185">Reference proteome</keyword>
<evidence type="ECO:0000313" key="1">
    <source>
        <dbReference type="EMBL" id="KAG7096026.1"/>
    </source>
</evidence>
<protein>
    <recommendedName>
        <fullName evidence="3">F-box domain-containing protein</fullName>
    </recommendedName>
</protein>
<organism evidence="1 2">
    <name type="scientific">Marasmius oreades</name>
    <name type="common">fairy-ring Marasmius</name>
    <dbReference type="NCBI Taxonomy" id="181124"/>
    <lineage>
        <taxon>Eukaryota</taxon>
        <taxon>Fungi</taxon>
        <taxon>Dikarya</taxon>
        <taxon>Basidiomycota</taxon>
        <taxon>Agaricomycotina</taxon>
        <taxon>Agaricomycetes</taxon>
        <taxon>Agaricomycetidae</taxon>
        <taxon>Agaricales</taxon>
        <taxon>Marasmiineae</taxon>
        <taxon>Marasmiaceae</taxon>
        <taxon>Marasmius</taxon>
    </lineage>
</organism>
<dbReference type="RefSeq" id="XP_043012496.1">
    <property type="nucleotide sequence ID" value="XM_043151401.1"/>
</dbReference>
<sequence>MERIPTEIFCTIFGLSITQDPHRDDNSEDSVDETDISEGRMWPSVFDFRKGPWSISRVCRKWRMICTCLPKLWSCFTFSANDLDLNRDGKAALNAWLSFSGTSKLSILIEPDGICNVSHRIKLFEILAGHAERWERIELVNSTPNFWFMLSFKSRLHSLKRVTFLSGCTSFDPDAVSSDSSHYRVFLDAPQFHTLINRDDFPLYKLPMPWSQLTEYEGSARAHVADHFRVLRLTPNLVKCRLEIADADHSDESSFSSPLLLPKLQRLQIQTPSFAEGLQQLSSFIQLMKLPALQMLSIVSEHHTRVFPPFHAFAEVLRGSPCEVRQLELVLACQPDFQPRLQPEHILDLLKATPRLHHLCITVGTTQGSRVLQDTILPRLLVGRGLEGALLPMLNTLELKFPVPSAVHMLDLSTLAAGIRSRWASIGSEAIRNLVITIELSEGWIGDDSDMVSSACWPPIMEVLQEEGLNIVVHTTRNTCLF</sequence>
<dbReference type="OrthoDB" id="3022108at2759"/>
<proteinExistence type="predicted"/>
<accession>A0A9P8A9U4</accession>
<name>A0A9P8A9U4_9AGAR</name>
<dbReference type="AlphaFoldDB" id="A0A9P8A9U4"/>
<dbReference type="EMBL" id="CM032183">
    <property type="protein sequence ID" value="KAG7096026.1"/>
    <property type="molecule type" value="Genomic_DNA"/>
</dbReference>
<dbReference type="Proteomes" id="UP001049176">
    <property type="component" value="Chromosome 3"/>
</dbReference>
<comment type="caution">
    <text evidence="1">The sequence shown here is derived from an EMBL/GenBank/DDBJ whole genome shotgun (WGS) entry which is preliminary data.</text>
</comment>